<dbReference type="eggNOG" id="ENOG502ZJ5G">
    <property type="taxonomic scope" value="Bacteria"/>
</dbReference>
<dbReference type="PATRIC" id="fig|1227739.3.peg.3722"/>
<dbReference type="RefSeq" id="WP_044003219.1">
    <property type="nucleotide sequence ID" value="NZ_CP007145.1"/>
</dbReference>
<reference evidence="1 2" key="1">
    <citation type="submission" date="2014-01" db="EMBL/GenBank/DDBJ databases">
        <title>Complete genome sequence of ionizing-radiation resistance bacterium Hymenobacter swuensis DY53.</title>
        <authorList>
            <person name="Jung J.-H."/>
            <person name="Jeong S.-W."/>
            <person name="Joe M.-H."/>
            <person name="Cho y.-j."/>
            <person name="Kim M.-K."/>
            <person name="Lim S.-Y."/>
        </authorList>
    </citation>
    <scope>NUCLEOTIDE SEQUENCE [LARGE SCALE GENOMIC DNA]</scope>
    <source>
        <strain evidence="1 2">DY53</strain>
    </source>
</reference>
<dbReference type="HOGENOM" id="CLU_1956613_0_0_10"/>
<dbReference type="AlphaFoldDB" id="W8FBT6"/>
<dbReference type="KEGG" id="hsw:Hsw_3565"/>
<dbReference type="Proteomes" id="UP000019423">
    <property type="component" value="Chromosome"/>
</dbReference>
<organism evidence="1 2">
    <name type="scientific">Hymenobacter swuensis DY53</name>
    <dbReference type="NCBI Taxonomy" id="1227739"/>
    <lineage>
        <taxon>Bacteria</taxon>
        <taxon>Pseudomonadati</taxon>
        <taxon>Bacteroidota</taxon>
        <taxon>Cytophagia</taxon>
        <taxon>Cytophagales</taxon>
        <taxon>Hymenobacteraceae</taxon>
        <taxon>Hymenobacter</taxon>
    </lineage>
</organism>
<gene>
    <name evidence="1" type="ORF">Hsw_3565</name>
</gene>
<evidence type="ECO:0000313" key="2">
    <source>
        <dbReference type="Proteomes" id="UP000019423"/>
    </source>
</evidence>
<dbReference type="OrthoDB" id="886687at2"/>
<evidence type="ECO:0000313" key="1">
    <source>
        <dbReference type="EMBL" id="AHJ99160.1"/>
    </source>
</evidence>
<dbReference type="EMBL" id="CP007145">
    <property type="protein sequence ID" value="AHJ99160.1"/>
    <property type="molecule type" value="Genomic_DNA"/>
</dbReference>
<accession>W8FBT6</accession>
<name>W8FBT6_9BACT</name>
<keyword evidence="2" id="KW-1185">Reference proteome</keyword>
<proteinExistence type="predicted"/>
<dbReference type="STRING" id="1227739.Hsw_3565"/>
<sequence length="128" mass="14095">MLRHCLILLLLLPYLAGLGAGLVGRPEPVGPTAAHPYVHSAECQHRNYLRLDCFDTCNGDQQAVQAQHKAEKSPQLLAAGKSIDLHCLAETPRISLVRLKPYVAYQRPAEPRVQPGILEYIGQPPRQG</sequence>
<protein>
    <submittedName>
        <fullName evidence="1">Uncharacterized protein</fullName>
    </submittedName>
</protein>